<dbReference type="Proteomes" id="UP000652761">
    <property type="component" value="Unassembled WGS sequence"/>
</dbReference>
<organism evidence="2 3">
    <name type="scientific">Colocasia esculenta</name>
    <name type="common">Wild taro</name>
    <name type="synonym">Arum esculentum</name>
    <dbReference type="NCBI Taxonomy" id="4460"/>
    <lineage>
        <taxon>Eukaryota</taxon>
        <taxon>Viridiplantae</taxon>
        <taxon>Streptophyta</taxon>
        <taxon>Embryophyta</taxon>
        <taxon>Tracheophyta</taxon>
        <taxon>Spermatophyta</taxon>
        <taxon>Magnoliopsida</taxon>
        <taxon>Liliopsida</taxon>
        <taxon>Araceae</taxon>
        <taxon>Aroideae</taxon>
        <taxon>Colocasieae</taxon>
        <taxon>Colocasia</taxon>
    </lineage>
</organism>
<protein>
    <submittedName>
        <fullName evidence="2">Uncharacterized protein</fullName>
    </submittedName>
</protein>
<sequence>LLAYLPSPPKATKTLMGNLVTLTQQLCMFLTGIEMDIPYLTRNGRKATIVTVGGAAVSTAMADIFYPLNYWQFSAFGNLPAFTGSPALSNPKVGRLAISVSLISDVAAMILLVAGQLNPPVFAPEGSDNVLLGEIPFHSADHGLPPDIKNIDSLCSPDIIRLCQASESLRPHFELFVSDATRRDRWPPACIIADVFFKWTVEVAKEADVFHCTITTCGAYGTAAVCSLRQHLPHVGTDAEEFHLCGFSNSYQFRRSQMSQCMRAADGEDPWSAFLRALAALCALFAVQRHALQHGGGARDCPPNKTVHKEHSRN</sequence>
<gene>
    <name evidence="2" type="ORF">Taro_014064</name>
</gene>
<accession>A0A843UDI5</accession>
<dbReference type="EMBL" id="NMUH01000577">
    <property type="protein sequence ID" value="MQL81608.1"/>
    <property type="molecule type" value="Genomic_DNA"/>
</dbReference>
<dbReference type="AlphaFoldDB" id="A0A843UDI5"/>
<feature type="region of interest" description="Disordered" evidence="1">
    <location>
        <begin position="295"/>
        <end position="314"/>
    </location>
</feature>
<evidence type="ECO:0000313" key="3">
    <source>
        <dbReference type="Proteomes" id="UP000652761"/>
    </source>
</evidence>
<comment type="caution">
    <text evidence="2">The sequence shown here is derived from an EMBL/GenBank/DDBJ whole genome shotgun (WGS) entry which is preliminary data.</text>
</comment>
<dbReference type="Gene3D" id="3.40.50.2000">
    <property type="entry name" value="Glycogen Phosphorylase B"/>
    <property type="match status" value="1"/>
</dbReference>
<keyword evidence="3" id="KW-1185">Reference proteome</keyword>
<feature type="non-terminal residue" evidence="2">
    <location>
        <position position="314"/>
    </location>
</feature>
<dbReference type="OrthoDB" id="5835829at2759"/>
<proteinExistence type="predicted"/>
<evidence type="ECO:0000313" key="2">
    <source>
        <dbReference type="EMBL" id="MQL81608.1"/>
    </source>
</evidence>
<reference evidence="2" key="1">
    <citation type="submission" date="2017-07" db="EMBL/GenBank/DDBJ databases">
        <title>Taro Niue Genome Assembly and Annotation.</title>
        <authorList>
            <person name="Atibalentja N."/>
            <person name="Keating K."/>
            <person name="Fields C.J."/>
        </authorList>
    </citation>
    <scope>NUCLEOTIDE SEQUENCE</scope>
    <source>
        <strain evidence="2">Niue_2</strain>
        <tissue evidence="2">Leaf</tissue>
    </source>
</reference>
<evidence type="ECO:0000256" key="1">
    <source>
        <dbReference type="SAM" id="MobiDB-lite"/>
    </source>
</evidence>
<dbReference type="SUPFAM" id="SSF53756">
    <property type="entry name" value="UDP-Glycosyltransferase/glycogen phosphorylase"/>
    <property type="match status" value="1"/>
</dbReference>
<name>A0A843UDI5_COLES</name>